<organism evidence="2 3">
    <name type="scientific">Tanacetum coccineum</name>
    <dbReference type="NCBI Taxonomy" id="301880"/>
    <lineage>
        <taxon>Eukaryota</taxon>
        <taxon>Viridiplantae</taxon>
        <taxon>Streptophyta</taxon>
        <taxon>Embryophyta</taxon>
        <taxon>Tracheophyta</taxon>
        <taxon>Spermatophyta</taxon>
        <taxon>Magnoliopsida</taxon>
        <taxon>eudicotyledons</taxon>
        <taxon>Gunneridae</taxon>
        <taxon>Pentapetalae</taxon>
        <taxon>asterids</taxon>
        <taxon>campanulids</taxon>
        <taxon>Asterales</taxon>
        <taxon>Asteraceae</taxon>
        <taxon>Asteroideae</taxon>
        <taxon>Anthemideae</taxon>
        <taxon>Anthemidinae</taxon>
        <taxon>Tanacetum</taxon>
    </lineage>
</organism>
<evidence type="ECO:0000313" key="2">
    <source>
        <dbReference type="EMBL" id="GJS71709.1"/>
    </source>
</evidence>
<feature type="compositionally biased region" description="Polar residues" evidence="1">
    <location>
        <begin position="501"/>
        <end position="527"/>
    </location>
</feature>
<evidence type="ECO:0000256" key="1">
    <source>
        <dbReference type="SAM" id="MobiDB-lite"/>
    </source>
</evidence>
<feature type="region of interest" description="Disordered" evidence="1">
    <location>
        <begin position="496"/>
        <end position="542"/>
    </location>
</feature>
<sequence length="606" mass="68474">MMLDSIDNGPLVYPTVEEDGQTRPKKYSELTEAQQLQDDCDVQATNIILYGLPPDILYNLFDKFASVQGETLYEYYWRFSQMINDMHTIRMTMQQVQQGEDPIDCINKAMAFLSAVASRATCETVQPAKKGHECCRAPECSQTIPQNSAFQTKDLDAYDSDCDDLSSAKAVLMANLSSYDSDVLSEAPYSNTYLNDMLNQDVEMTYSEQTHIVDFPDNEINSDSNVIPYSQYLQESQDAGIHDTNSSASNDLLVLSLVEPMNDHVANLDKENQTNKMLNKIKEDFGKRFVTQKELSAKQAFWLKHSNYNPDTSVKSHTPVRIEAPSELPIVSLVNESLKKIKYQLASFDKVVKKRTTSNAITANKITKVQTAFNQMKASVDQCFVDKNVFEIQIKQLCIDNDRLLKQIMSQEIVHIVVNSVDILNENKKLKGKNIADTAVSKPSATIAPGMFKLDIEPISHILKNNKDAHEVYLEKTIENTNTLCGLAECARKQNPRIKRTTSASRSKPSENTKNNRISRPPSSNQKNKVEEHPRKVKSSLNKMNSVSELINNAHVKHFVRNAKFESICAICNKCLFDANHDMCVIDYVNNVNDVNMRSKSKSKRN</sequence>
<accession>A0ABQ4Y207</accession>
<reference evidence="2" key="1">
    <citation type="journal article" date="2022" name="Int. J. Mol. Sci.">
        <title>Draft Genome of Tanacetum Coccineum: Genomic Comparison of Closely Related Tanacetum-Family Plants.</title>
        <authorList>
            <person name="Yamashiro T."/>
            <person name="Shiraishi A."/>
            <person name="Nakayama K."/>
            <person name="Satake H."/>
        </authorList>
    </citation>
    <scope>NUCLEOTIDE SEQUENCE</scope>
</reference>
<evidence type="ECO:0000313" key="3">
    <source>
        <dbReference type="Proteomes" id="UP001151760"/>
    </source>
</evidence>
<keyword evidence="3" id="KW-1185">Reference proteome</keyword>
<comment type="caution">
    <text evidence="2">The sequence shown here is derived from an EMBL/GenBank/DDBJ whole genome shotgun (WGS) entry which is preliminary data.</text>
</comment>
<name>A0ABQ4Y207_9ASTR</name>
<feature type="region of interest" description="Disordered" evidence="1">
    <location>
        <begin position="1"/>
        <end position="22"/>
    </location>
</feature>
<dbReference type="Proteomes" id="UP001151760">
    <property type="component" value="Unassembled WGS sequence"/>
</dbReference>
<protein>
    <submittedName>
        <fullName evidence="2">Uncharacterized protein</fullName>
    </submittedName>
</protein>
<proteinExistence type="predicted"/>
<reference evidence="2" key="2">
    <citation type="submission" date="2022-01" db="EMBL/GenBank/DDBJ databases">
        <authorList>
            <person name="Yamashiro T."/>
            <person name="Shiraishi A."/>
            <person name="Satake H."/>
            <person name="Nakayama K."/>
        </authorList>
    </citation>
    <scope>NUCLEOTIDE SEQUENCE</scope>
</reference>
<gene>
    <name evidence="2" type="ORF">Tco_0704550</name>
</gene>
<dbReference type="EMBL" id="BQNB010010026">
    <property type="protein sequence ID" value="GJS71709.1"/>
    <property type="molecule type" value="Genomic_DNA"/>
</dbReference>